<sequence>MSDGTGRMVKSDERPPLVGCPRPTNTKPLFFPAWFWVYRQGWQPTTFPPFLSHPKAGIPCQTEHLSYLYQIELIDARSLCWPPPTLPSTSPYYTKHPLHEAPPQASTKEEREKKSYFSMGSRFDSMRHAVSKRRPEGAGLSWSFPPRVSFPAQSFLPTFLTS</sequence>
<feature type="region of interest" description="Disordered" evidence="1">
    <location>
        <begin position="1"/>
        <end position="21"/>
    </location>
</feature>
<proteinExistence type="predicted"/>
<evidence type="ECO:0000313" key="2">
    <source>
        <dbReference type="EMBL" id="RCI13228.1"/>
    </source>
</evidence>
<accession>A0A367LFN6</accession>
<feature type="region of interest" description="Disordered" evidence="1">
    <location>
        <begin position="92"/>
        <end position="111"/>
    </location>
</feature>
<comment type="caution">
    <text evidence="2">The sequence shown here is derived from an EMBL/GenBank/DDBJ whole genome shotgun (WGS) entry which is preliminary data.</text>
</comment>
<dbReference type="AlphaFoldDB" id="A0A367LFN6"/>
<dbReference type="EMBL" id="LKCN02000007">
    <property type="protein sequence ID" value="RCI13228.1"/>
    <property type="molecule type" value="Genomic_DNA"/>
</dbReference>
<organism evidence="2 3">
    <name type="scientific">Ophiocordyceps polyrhachis-furcata BCC 54312</name>
    <dbReference type="NCBI Taxonomy" id="1330021"/>
    <lineage>
        <taxon>Eukaryota</taxon>
        <taxon>Fungi</taxon>
        <taxon>Dikarya</taxon>
        <taxon>Ascomycota</taxon>
        <taxon>Pezizomycotina</taxon>
        <taxon>Sordariomycetes</taxon>
        <taxon>Hypocreomycetidae</taxon>
        <taxon>Hypocreales</taxon>
        <taxon>Ophiocordycipitaceae</taxon>
        <taxon>Ophiocordyceps</taxon>
    </lineage>
</organism>
<reference evidence="2 3" key="1">
    <citation type="journal article" date="2015" name="BMC Genomics">
        <title>Insights from the genome of Ophiocordyceps polyrhachis-furcata to pathogenicity and host specificity in insect fungi.</title>
        <authorList>
            <person name="Wichadakul D."/>
            <person name="Kobmoo N."/>
            <person name="Ingsriswang S."/>
            <person name="Tangphatsornruang S."/>
            <person name="Chantasingh D."/>
            <person name="Luangsa-ard J.J."/>
            <person name="Eurwilaichitr L."/>
        </authorList>
    </citation>
    <scope>NUCLEOTIDE SEQUENCE [LARGE SCALE GENOMIC DNA]</scope>
    <source>
        <strain evidence="2 3">BCC 54312</strain>
    </source>
</reference>
<dbReference type="Proteomes" id="UP000253664">
    <property type="component" value="Unassembled WGS sequence"/>
</dbReference>
<evidence type="ECO:0000313" key="3">
    <source>
        <dbReference type="Proteomes" id="UP000253664"/>
    </source>
</evidence>
<protein>
    <submittedName>
        <fullName evidence="2">Uncharacterized protein</fullName>
    </submittedName>
</protein>
<gene>
    <name evidence="2" type="ORF">L249_0821</name>
</gene>
<evidence type="ECO:0000256" key="1">
    <source>
        <dbReference type="SAM" id="MobiDB-lite"/>
    </source>
</evidence>
<name>A0A367LFN6_9HYPO</name>
<keyword evidence="3" id="KW-1185">Reference proteome</keyword>